<protein>
    <submittedName>
        <fullName evidence="5">Response regulator aspartate phosphatase</fullName>
    </submittedName>
</protein>
<dbReference type="Proteomes" id="UP000185604">
    <property type="component" value="Unassembled WGS sequence"/>
</dbReference>
<dbReference type="PROSITE" id="PS50005">
    <property type="entry name" value="TPR"/>
    <property type="match status" value="1"/>
</dbReference>
<dbReference type="GO" id="GO:0001965">
    <property type="term" value="F:G-protein alpha-subunit binding"/>
    <property type="evidence" value="ECO:0007669"/>
    <property type="project" value="TreeGrafter"/>
</dbReference>
<dbReference type="Pfam" id="PF13424">
    <property type="entry name" value="TPR_12"/>
    <property type="match status" value="1"/>
</dbReference>
<evidence type="ECO:0000313" key="6">
    <source>
        <dbReference type="Proteomes" id="UP000185604"/>
    </source>
</evidence>
<dbReference type="PANTHER" id="PTHR45954">
    <property type="entry name" value="LD33695P"/>
    <property type="match status" value="1"/>
</dbReference>
<keyword evidence="3" id="KW-0677">Repeat</keyword>
<dbReference type="GO" id="GO:0005092">
    <property type="term" value="F:GDP-dissociation inhibitor activity"/>
    <property type="evidence" value="ECO:0007669"/>
    <property type="project" value="TreeGrafter"/>
</dbReference>
<gene>
    <name evidence="5" type="ORF">B4121_4315</name>
</gene>
<keyword evidence="4" id="KW-0802">TPR repeat</keyword>
<dbReference type="GO" id="GO:0005938">
    <property type="term" value="C:cell cortex"/>
    <property type="evidence" value="ECO:0007669"/>
    <property type="project" value="TreeGrafter"/>
</dbReference>
<dbReference type="Gene3D" id="1.25.40.10">
    <property type="entry name" value="Tetratricopeptide repeat domain"/>
    <property type="match status" value="2"/>
</dbReference>
<dbReference type="InterPro" id="IPR019734">
    <property type="entry name" value="TPR_rpt"/>
</dbReference>
<dbReference type="AlphaFoldDB" id="A0A6N2GZG6"/>
<dbReference type="RefSeq" id="WP_020451526.1">
    <property type="nucleotide sequence ID" value="NZ_AP025340.1"/>
</dbReference>
<feature type="repeat" description="TPR" evidence="4">
    <location>
        <begin position="221"/>
        <end position="254"/>
    </location>
</feature>
<dbReference type="SMART" id="SM00028">
    <property type="entry name" value="TPR"/>
    <property type="match status" value="4"/>
</dbReference>
<comment type="subcellular location">
    <subcellularLocation>
        <location evidence="1">Cytoplasm</location>
    </subcellularLocation>
</comment>
<evidence type="ECO:0000256" key="4">
    <source>
        <dbReference type="PROSITE-ProRule" id="PRU00339"/>
    </source>
</evidence>
<evidence type="ECO:0000256" key="3">
    <source>
        <dbReference type="ARBA" id="ARBA00022737"/>
    </source>
</evidence>
<comment type="caution">
    <text evidence="5">The sequence shown here is derived from an EMBL/GenBank/DDBJ whole genome shotgun (WGS) entry which is preliminary data.</text>
</comment>
<reference evidence="5 6" key="1">
    <citation type="journal article" date="2016" name="Front. Microbiol.">
        <title>High-Level Heat Resistance of Spores of Bacillus amyloliquefaciens and Bacillus licheniformis Results from the Presence of a spoVA Operon in a Tn1546 Transposon.</title>
        <authorList>
            <person name="Berendsen E.M."/>
            <person name="Koning R.A."/>
            <person name="Boekhorst J."/>
            <person name="de Jong A."/>
            <person name="Kuipers O.P."/>
            <person name="Wells-Bennik M.H."/>
        </authorList>
    </citation>
    <scope>NUCLEOTIDE SEQUENCE [LARGE SCALE GENOMIC DNA]</scope>
    <source>
        <strain evidence="5 6">B4121</strain>
    </source>
</reference>
<keyword evidence="2" id="KW-0963">Cytoplasm</keyword>
<evidence type="ECO:0000313" key="5">
    <source>
        <dbReference type="EMBL" id="OLF87863.1"/>
    </source>
</evidence>
<proteinExistence type="predicted"/>
<evidence type="ECO:0000256" key="1">
    <source>
        <dbReference type="ARBA" id="ARBA00004496"/>
    </source>
</evidence>
<dbReference type="EMBL" id="LKPO01000026">
    <property type="protein sequence ID" value="OLF87863.1"/>
    <property type="molecule type" value="Genomic_DNA"/>
</dbReference>
<sequence>MSTESVIPYDLVATKMNYWYNCIKNNRSAAAEKAKTEVEQEIKVMEENQDALVYFSLLDFRHQLMLEELHPNADLKIDKHYQELKETRGCQDLNGMLEYYYHFFMGMYYFRQKELVFSLNCYRKAELEIEAIEGDSTEKAEFYFKMAEVYYHMKQTYFSMNYAKRAYAIYKQEPAYGNRRVHCQFVIAGNWLDNMHMEEAMKHFKQALEDAEKFGENYLIRKALFNIGVCYTNLEEFDKSSEFYLKSLDILEPKNDEFTARALYLLAYTKARQNDLRSSKKFYEKSLKLAQQNNIAETLATLKIVKGIYLDSDLDLVREAFEFFEEKKLYPDMEWYGVCIGDTLTEQGEIRGANEFYRKAIEARKQIRRGDFLNEI</sequence>
<organism evidence="5 6">
    <name type="scientific">Bacillus paralicheniformis</name>
    <dbReference type="NCBI Taxonomy" id="1648923"/>
    <lineage>
        <taxon>Bacteria</taxon>
        <taxon>Bacillati</taxon>
        <taxon>Bacillota</taxon>
        <taxon>Bacilli</taxon>
        <taxon>Bacillales</taxon>
        <taxon>Bacillaceae</taxon>
        <taxon>Bacillus</taxon>
    </lineage>
</organism>
<evidence type="ECO:0000256" key="2">
    <source>
        <dbReference type="ARBA" id="ARBA00022490"/>
    </source>
</evidence>
<dbReference type="PANTHER" id="PTHR45954:SF1">
    <property type="entry name" value="LD33695P"/>
    <property type="match status" value="1"/>
</dbReference>
<dbReference type="SUPFAM" id="SSF48452">
    <property type="entry name" value="TPR-like"/>
    <property type="match status" value="2"/>
</dbReference>
<name>A0A6N2GZG6_9BACI</name>
<dbReference type="InterPro" id="IPR011990">
    <property type="entry name" value="TPR-like_helical_dom_sf"/>
</dbReference>
<dbReference type="InterPro" id="IPR052386">
    <property type="entry name" value="GPSM"/>
</dbReference>
<accession>A0A6N2GZG6</accession>
<dbReference type="Pfam" id="PF18801">
    <property type="entry name" value="RapH_N"/>
    <property type="match status" value="1"/>
</dbReference>